<proteinExistence type="inferred from homology"/>
<organism evidence="18 19">
    <name type="scientific">Marinobacterium aestuarii</name>
    <dbReference type="NCBI Taxonomy" id="1821621"/>
    <lineage>
        <taxon>Bacteria</taxon>
        <taxon>Pseudomonadati</taxon>
        <taxon>Pseudomonadota</taxon>
        <taxon>Gammaproteobacteria</taxon>
        <taxon>Oceanospirillales</taxon>
        <taxon>Oceanospirillaceae</taxon>
        <taxon>Marinobacterium</taxon>
    </lineage>
</organism>
<keyword evidence="3" id="KW-0288">FMN</keyword>
<comment type="subcellular location">
    <subcellularLocation>
        <location evidence="1">Cytoplasm</location>
    </subcellularLocation>
</comment>
<evidence type="ECO:0000256" key="10">
    <source>
        <dbReference type="ARBA" id="ARBA00034345"/>
    </source>
</evidence>
<dbReference type="InterPro" id="IPR013786">
    <property type="entry name" value="AcylCoA_DH/ox_N"/>
</dbReference>
<accession>A0A1A9F0K0</accession>
<name>A0A1A9F0K0_9GAMM</name>
<dbReference type="GO" id="GO:0006552">
    <property type="term" value="P:L-leucine catabolic process"/>
    <property type="evidence" value="ECO:0007669"/>
    <property type="project" value="TreeGrafter"/>
</dbReference>
<dbReference type="Gene3D" id="1.10.540.10">
    <property type="entry name" value="Acyl-CoA dehydrogenase/oxidase, N-terminal domain"/>
    <property type="match status" value="1"/>
</dbReference>
<keyword evidence="2" id="KW-0285">Flavoprotein</keyword>
<dbReference type="Proteomes" id="UP000078070">
    <property type="component" value="Chromosome"/>
</dbReference>
<evidence type="ECO:0000313" key="19">
    <source>
        <dbReference type="Proteomes" id="UP000078070"/>
    </source>
</evidence>
<evidence type="ECO:0000313" key="18">
    <source>
        <dbReference type="EMBL" id="ANG63736.1"/>
    </source>
</evidence>
<evidence type="ECO:0000256" key="4">
    <source>
        <dbReference type="ARBA" id="ARBA00022741"/>
    </source>
</evidence>
<keyword evidence="4" id="KW-0547">Nucleotide-binding</keyword>
<feature type="domain" description="Acyl-CoA dehydrogenase C-terminal" evidence="17">
    <location>
        <begin position="260"/>
        <end position="353"/>
    </location>
</feature>
<evidence type="ECO:0000259" key="15">
    <source>
        <dbReference type="Pfam" id="PF02770"/>
    </source>
</evidence>
<dbReference type="OrthoDB" id="7316074at2"/>
<dbReference type="EMBL" id="CP015839">
    <property type="protein sequence ID" value="ANG63736.1"/>
    <property type="molecule type" value="Genomic_DNA"/>
</dbReference>
<dbReference type="KEGG" id="mars:A8C75_15435"/>
<comment type="catalytic activity">
    <reaction evidence="11">
        <text>dibenzothiophene + FMNH2 + O2 = dibenzothiophene 5-oxide + FMN + H2O + H(+)</text>
        <dbReference type="Rhea" id="RHEA:49076"/>
        <dbReference type="ChEBI" id="CHEBI:15377"/>
        <dbReference type="ChEBI" id="CHEBI:15378"/>
        <dbReference type="ChEBI" id="CHEBI:15379"/>
        <dbReference type="ChEBI" id="CHEBI:23681"/>
        <dbReference type="ChEBI" id="CHEBI:23683"/>
        <dbReference type="ChEBI" id="CHEBI:57618"/>
        <dbReference type="ChEBI" id="CHEBI:58210"/>
    </reaction>
</comment>
<dbReference type="InterPro" id="IPR013107">
    <property type="entry name" value="Acyl-CoA_DH_C"/>
</dbReference>
<dbReference type="AlphaFoldDB" id="A0A1A9F0K0"/>
<dbReference type="RefSeq" id="WP_067384341.1">
    <property type="nucleotide sequence ID" value="NZ_CP015839.1"/>
</dbReference>
<dbReference type="PANTHER" id="PTHR43884">
    <property type="entry name" value="ACYL-COA DEHYDROGENASE"/>
    <property type="match status" value="1"/>
</dbReference>
<dbReference type="SUPFAM" id="SSF47203">
    <property type="entry name" value="Acyl-CoA dehydrogenase C-terminal domain-like"/>
    <property type="match status" value="1"/>
</dbReference>
<evidence type="ECO:0000259" key="17">
    <source>
        <dbReference type="Pfam" id="PF08028"/>
    </source>
</evidence>
<dbReference type="InterPro" id="IPR036250">
    <property type="entry name" value="AcylCo_DH-like_C"/>
</dbReference>
<dbReference type="Pfam" id="PF08028">
    <property type="entry name" value="Acyl-CoA_dh_2"/>
    <property type="match status" value="1"/>
</dbReference>
<sequence length="378" mass="40821">MKSLALNPRLAETLERIGGQIAENGEAAEQAERFSEENYALLQQEKIFSALVPEALGGAGHGYRDLCSFLRELAALHPSTALACSMHQHIVAANRYNHLNGRPGQAVLEKVAARELVLVSTGAGDWLASNGQLEKTEGGFIFNGVKHFASGSPAGDVLVTSAPYEDPAQGWQVLHFPVPLGTEGVKVLDNWTPLGMRGSGSNSVSLENVFVPEASIVVRRPRGDFHLMWCVVLPVALPLIMSVYYGTAREAARRTRDLCRSSLDPVTPYLLGEMENALTCAEVALNSMIDIVDEFGFSADLATVNEVVKRKTLVAEACKGVTAKALEASGGRGFMRGNGIENLLRDVMASHFHPLQEKRQHLFTGSLAMGKEPPTQAF</sequence>
<protein>
    <recommendedName>
        <fullName evidence="10">Dibenzothiophene monooxygenase</fullName>
        <ecNumber evidence="9">1.14.14.21</ecNumber>
    </recommendedName>
</protein>
<reference evidence="18 19" key="2">
    <citation type="journal article" date="2018" name="Int. J. Syst. Evol. Microbiol.">
        <title>Marinobacterium aestuarii sp. nov., a benzene-degrading marine bacterium isolated from estuary sediment.</title>
        <authorList>
            <person name="Bae S.S."/>
            <person name="Jung J."/>
            <person name="Chung D."/>
            <person name="Baek K."/>
        </authorList>
    </citation>
    <scope>NUCLEOTIDE SEQUENCE [LARGE SCALE GENOMIC DNA]</scope>
    <source>
        <strain evidence="18 19">ST58-10</strain>
    </source>
</reference>
<evidence type="ECO:0000256" key="6">
    <source>
        <dbReference type="ARBA" id="ARBA00023033"/>
    </source>
</evidence>
<evidence type="ECO:0000256" key="3">
    <source>
        <dbReference type="ARBA" id="ARBA00022643"/>
    </source>
</evidence>
<evidence type="ECO:0000256" key="5">
    <source>
        <dbReference type="ARBA" id="ARBA00023002"/>
    </source>
</evidence>
<dbReference type="EC" id="1.14.14.21" evidence="9"/>
<evidence type="ECO:0000256" key="11">
    <source>
        <dbReference type="ARBA" id="ARBA00047859"/>
    </source>
</evidence>
<comment type="similarity">
    <text evidence="8">Belongs to the DszC flavin monooxygenase family.</text>
</comment>
<dbReference type="InterPro" id="IPR006091">
    <property type="entry name" value="Acyl-CoA_Oxase/DH_mid-dom"/>
</dbReference>
<comment type="catalytic activity">
    <reaction evidence="12">
        <text>dibenzothiophene 5-oxide + FMNH2 + O2 = dibenzothiophene 5,5-dioxide + FMN + H2O + H(+)</text>
        <dbReference type="Rhea" id="RHEA:49080"/>
        <dbReference type="ChEBI" id="CHEBI:15377"/>
        <dbReference type="ChEBI" id="CHEBI:15378"/>
        <dbReference type="ChEBI" id="CHEBI:15379"/>
        <dbReference type="ChEBI" id="CHEBI:23683"/>
        <dbReference type="ChEBI" id="CHEBI:57618"/>
        <dbReference type="ChEBI" id="CHEBI:58210"/>
        <dbReference type="ChEBI" id="CHEBI:90356"/>
    </reaction>
</comment>
<dbReference type="InterPro" id="IPR046373">
    <property type="entry name" value="Acyl-CoA_Oxase/DH_mid-dom_sf"/>
</dbReference>
<feature type="domain" description="Acyl-CoA oxidase/dehydrogenase middle" evidence="15">
    <location>
        <begin position="133"/>
        <end position="209"/>
    </location>
</feature>
<evidence type="ECO:0000259" key="16">
    <source>
        <dbReference type="Pfam" id="PF02771"/>
    </source>
</evidence>
<dbReference type="GO" id="GO:0008470">
    <property type="term" value="F:3-methylbutanoyl-CoA dehydrogenase activity"/>
    <property type="evidence" value="ECO:0007669"/>
    <property type="project" value="TreeGrafter"/>
</dbReference>
<evidence type="ECO:0000256" key="13">
    <source>
        <dbReference type="ARBA" id="ARBA00049456"/>
    </source>
</evidence>
<feature type="transmembrane region" description="Helical" evidence="14">
    <location>
        <begin position="225"/>
        <end position="246"/>
    </location>
</feature>
<dbReference type="GO" id="GO:0050660">
    <property type="term" value="F:flavin adenine dinucleotide binding"/>
    <property type="evidence" value="ECO:0007669"/>
    <property type="project" value="InterPro"/>
</dbReference>
<dbReference type="InterPro" id="IPR037069">
    <property type="entry name" value="AcylCoA_DH/ox_N_sf"/>
</dbReference>
<feature type="domain" description="Acyl-CoA dehydrogenase/oxidase N-terminal" evidence="16">
    <location>
        <begin position="21"/>
        <end position="95"/>
    </location>
</feature>
<keyword evidence="6" id="KW-0503">Monooxygenase</keyword>
<dbReference type="PANTHER" id="PTHR43884:SF12">
    <property type="entry name" value="ISOVALERYL-COA DEHYDROGENASE, MITOCHONDRIAL-RELATED"/>
    <property type="match status" value="1"/>
</dbReference>
<evidence type="ECO:0000256" key="8">
    <source>
        <dbReference type="ARBA" id="ARBA00034317"/>
    </source>
</evidence>
<evidence type="ECO:0000256" key="9">
    <source>
        <dbReference type="ARBA" id="ARBA00034328"/>
    </source>
</evidence>
<keyword evidence="14" id="KW-1133">Transmembrane helix</keyword>
<evidence type="ECO:0000256" key="12">
    <source>
        <dbReference type="ARBA" id="ARBA00048445"/>
    </source>
</evidence>
<evidence type="ECO:0000256" key="1">
    <source>
        <dbReference type="ARBA" id="ARBA00004496"/>
    </source>
</evidence>
<reference evidence="19" key="1">
    <citation type="submission" date="2016-05" db="EMBL/GenBank/DDBJ databases">
        <authorList>
            <person name="Baek K."/>
            <person name="Yang S.-J."/>
        </authorList>
    </citation>
    <scope>NUCLEOTIDE SEQUENCE [LARGE SCALE GENOMIC DNA]</scope>
    <source>
        <strain evidence="19">ST58-10</strain>
    </source>
</reference>
<keyword evidence="5" id="KW-0560">Oxidoreductase</keyword>
<dbReference type="GO" id="GO:0004497">
    <property type="term" value="F:monooxygenase activity"/>
    <property type="evidence" value="ECO:0007669"/>
    <property type="project" value="UniProtKB-KW"/>
</dbReference>
<dbReference type="GO" id="GO:0005737">
    <property type="term" value="C:cytoplasm"/>
    <property type="evidence" value="ECO:0007669"/>
    <property type="project" value="UniProtKB-SubCell"/>
</dbReference>
<keyword evidence="19" id="KW-1185">Reference proteome</keyword>
<dbReference type="SUPFAM" id="SSF56645">
    <property type="entry name" value="Acyl-CoA dehydrogenase NM domain-like"/>
    <property type="match status" value="1"/>
</dbReference>
<keyword evidence="14" id="KW-0472">Membrane</keyword>
<dbReference type="InterPro" id="IPR009100">
    <property type="entry name" value="AcylCoA_DH/oxidase_NM_dom_sf"/>
</dbReference>
<gene>
    <name evidence="18" type="ORF">A8C75_15435</name>
</gene>
<dbReference type="STRING" id="1821621.A8C75_15435"/>
<dbReference type="Pfam" id="PF02771">
    <property type="entry name" value="Acyl-CoA_dh_N"/>
    <property type="match status" value="1"/>
</dbReference>
<evidence type="ECO:0000256" key="14">
    <source>
        <dbReference type="SAM" id="Phobius"/>
    </source>
</evidence>
<dbReference type="Gene3D" id="1.20.140.10">
    <property type="entry name" value="Butyryl-CoA Dehydrogenase, subunit A, domain 3"/>
    <property type="match status" value="1"/>
</dbReference>
<keyword evidence="14" id="KW-0812">Transmembrane</keyword>
<comment type="catalytic activity">
    <reaction evidence="13">
        <text>dibenzothiophene + 2 FMNH2 + 2 O2 = dibenzothiophene 5,5-dioxide + 2 FMN + 2 H2O + 2 H(+)</text>
        <dbReference type="Rhea" id="RHEA:49072"/>
        <dbReference type="ChEBI" id="CHEBI:15377"/>
        <dbReference type="ChEBI" id="CHEBI:15378"/>
        <dbReference type="ChEBI" id="CHEBI:15379"/>
        <dbReference type="ChEBI" id="CHEBI:23681"/>
        <dbReference type="ChEBI" id="CHEBI:57618"/>
        <dbReference type="ChEBI" id="CHEBI:58210"/>
        <dbReference type="ChEBI" id="CHEBI:90356"/>
        <dbReference type="EC" id="1.14.14.21"/>
    </reaction>
</comment>
<dbReference type="PIRSF" id="PIRSF016578">
    <property type="entry name" value="HsaA"/>
    <property type="match status" value="1"/>
</dbReference>
<comment type="pathway">
    <text evidence="7">Sulfur metabolism; dibenzothiophene degradation.</text>
</comment>
<dbReference type="Gene3D" id="2.40.110.10">
    <property type="entry name" value="Butyryl-CoA Dehydrogenase, subunit A, domain 2"/>
    <property type="match status" value="1"/>
</dbReference>
<dbReference type="Pfam" id="PF02770">
    <property type="entry name" value="Acyl-CoA_dh_M"/>
    <property type="match status" value="1"/>
</dbReference>
<evidence type="ECO:0000256" key="2">
    <source>
        <dbReference type="ARBA" id="ARBA00022630"/>
    </source>
</evidence>
<evidence type="ECO:0000256" key="7">
    <source>
        <dbReference type="ARBA" id="ARBA00034307"/>
    </source>
</evidence>